<proteinExistence type="predicted"/>
<evidence type="ECO:0000313" key="2">
    <source>
        <dbReference type="EMBL" id="MEK7953535.1"/>
    </source>
</evidence>
<organism evidence="2 3">
    <name type="scientific">Luteolibacter soli</name>
    <dbReference type="NCBI Taxonomy" id="3135280"/>
    <lineage>
        <taxon>Bacteria</taxon>
        <taxon>Pseudomonadati</taxon>
        <taxon>Verrucomicrobiota</taxon>
        <taxon>Verrucomicrobiia</taxon>
        <taxon>Verrucomicrobiales</taxon>
        <taxon>Verrucomicrobiaceae</taxon>
        <taxon>Luteolibacter</taxon>
    </lineage>
</organism>
<evidence type="ECO:0000256" key="1">
    <source>
        <dbReference type="SAM" id="Phobius"/>
    </source>
</evidence>
<gene>
    <name evidence="2" type="ORF">WKV53_23675</name>
</gene>
<name>A0ABU9B3Z0_9BACT</name>
<evidence type="ECO:0000313" key="3">
    <source>
        <dbReference type="Proteomes" id="UP001371305"/>
    </source>
</evidence>
<keyword evidence="3" id="KW-1185">Reference proteome</keyword>
<accession>A0ABU9B3Z0</accession>
<reference evidence="2 3" key="1">
    <citation type="submission" date="2024-04" db="EMBL/GenBank/DDBJ databases">
        <title>Luteolibacter sp. isolated from soil.</title>
        <authorList>
            <person name="An J."/>
        </authorList>
    </citation>
    <scope>NUCLEOTIDE SEQUENCE [LARGE SCALE GENOMIC DNA]</scope>
    <source>
        <strain evidence="2 3">Y139</strain>
    </source>
</reference>
<dbReference type="EMBL" id="JBBUKT010000012">
    <property type="protein sequence ID" value="MEK7953535.1"/>
    <property type="molecule type" value="Genomic_DNA"/>
</dbReference>
<keyword evidence="1" id="KW-1133">Transmembrane helix</keyword>
<keyword evidence="1" id="KW-0812">Transmembrane</keyword>
<sequence>MLPHRKNEPHEDGDGVRAGFEVRVIGGARPTPEPGRGKGLEIGLQIGPGQTSASAAVEDPSAAPVQRLQAEGTEPLRARTISEVIGEVGPAAPYVPRHRSKERSLTAWTLWMAAGTCTLAVAAVAGVMSMKKKPSNESEQAIVFAPQDSFGEEKAYFLDHMGPLTHEAETLLKKYAAATSPEAVLPLVRDAARVKERLMALWQPMGELSKDLVETSISDSEVRPALILRGKTAGFANFEMAFVREGGQLKIDWEATEGIGDAQLSELRKSKTVVKGAKVRVVAQPGNFYTPEFPEADYRSYQLLDAAGEEFVWAFVRRSSTTANSLEAELNESSVLLEKTRSVPATLRISGPLREGVNLFEITEMLHKGWVSP</sequence>
<protein>
    <submittedName>
        <fullName evidence="2">Uncharacterized protein</fullName>
    </submittedName>
</protein>
<keyword evidence="1" id="KW-0472">Membrane</keyword>
<comment type="caution">
    <text evidence="2">The sequence shown here is derived from an EMBL/GenBank/DDBJ whole genome shotgun (WGS) entry which is preliminary data.</text>
</comment>
<dbReference type="RefSeq" id="WP_341407301.1">
    <property type="nucleotide sequence ID" value="NZ_JBBUKT010000012.1"/>
</dbReference>
<dbReference type="Proteomes" id="UP001371305">
    <property type="component" value="Unassembled WGS sequence"/>
</dbReference>
<feature type="transmembrane region" description="Helical" evidence="1">
    <location>
        <begin position="105"/>
        <end position="128"/>
    </location>
</feature>